<reference evidence="5" key="1">
    <citation type="journal article" date="2019" name="Int. J. Syst. Evol. Microbiol.">
        <title>The Global Catalogue of Microorganisms (GCM) 10K type strain sequencing project: providing services to taxonomists for standard genome sequencing and annotation.</title>
        <authorList>
            <consortium name="The Broad Institute Genomics Platform"/>
            <consortium name="The Broad Institute Genome Sequencing Center for Infectious Disease"/>
            <person name="Wu L."/>
            <person name="Ma J."/>
        </authorList>
    </citation>
    <scope>NUCLEOTIDE SEQUENCE [LARGE SCALE GENOMIC DNA]</scope>
    <source>
        <strain evidence="5">CCM 7043</strain>
    </source>
</reference>
<dbReference type="Pfam" id="PF13561">
    <property type="entry name" value="adh_short_C2"/>
    <property type="match status" value="1"/>
</dbReference>
<dbReference type="Gene3D" id="3.40.50.720">
    <property type="entry name" value="NAD(P)-binding Rossmann-like Domain"/>
    <property type="match status" value="1"/>
</dbReference>
<comment type="caution">
    <text evidence="4">The sequence shown here is derived from an EMBL/GenBank/DDBJ whole genome shotgun (WGS) entry which is preliminary data.</text>
</comment>
<gene>
    <name evidence="4" type="ORF">ACFSJD_29800</name>
</gene>
<proteinExistence type="inferred from homology"/>
<dbReference type="InterPro" id="IPR036291">
    <property type="entry name" value="NAD(P)-bd_dom_sf"/>
</dbReference>
<dbReference type="SMART" id="SM00822">
    <property type="entry name" value="PKS_KR"/>
    <property type="match status" value="1"/>
</dbReference>
<keyword evidence="5" id="KW-1185">Reference proteome</keyword>
<dbReference type="InterPro" id="IPR057326">
    <property type="entry name" value="KR_dom"/>
</dbReference>
<dbReference type="PRINTS" id="PR00081">
    <property type="entry name" value="GDHRDH"/>
</dbReference>
<dbReference type="GO" id="GO:0016491">
    <property type="term" value="F:oxidoreductase activity"/>
    <property type="evidence" value="ECO:0007669"/>
    <property type="project" value="UniProtKB-KW"/>
</dbReference>
<dbReference type="PANTHER" id="PTHR42760:SF40">
    <property type="entry name" value="3-OXOACYL-[ACYL-CARRIER-PROTEIN] REDUCTASE, CHLOROPLASTIC"/>
    <property type="match status" value="1"/>
</dbReference>
<dbReference type="InterPro" id="IPR002347">
    <property type="entry name" value="SDR_fam"/>
</dbReference>
<feature type="chain" id="PRO_5047305377" evidence="2">
    <location>
        <begin position="30"/>
        <end position="341"/>
    </location>
</feature>
<accession>A0ABW4F3K9</accession>
<evidence type="ECO:0000256" key="2">
    <source>
        <dbReference type="SAM" id="SignalP"/>
    </source>
</evidence>
<sequence length="341" mass="34564">MRSSRQTAAVSLAIALGLLGGKGLPAAHAAASGTGPDGLGVPGLMRAVRYRQTAAATFSIVADRFQQLTRKETGMAKDDLRGRVAVITGGSRGIGYAVAEALHEHGASVVLLARTEAAVKEAAGRLASGGGAPVLPVAVDVRDADAVADALSQAAGWHDRLDVVVNCAGPQLASAPLAATDDAVLVGALDAKLLGFLRVARAALPLIDDGGTGRIVNVAGATAHTLLPGAAVTGMINAAVVALTNYLAAEAAPRNVLVNAVSPGLTLTQGWLDRLDGMAAQQQRTAEEVRDGMASNLGIPLGRWAQPEEIAKAVYFLASDLASYVTGQVLRVDGGIGRQVA</sequence>
<feature type="signal peptide" evidence="2">
    <location>
        <begin position="1"/>
        <end position="29"/>
    </location>
</feature>
<feature type="domain" description="Ketoreductase" evidence="3">
    <location>
        <begin position="83"/>
        <end position="244"/>
    </location>
</feature>
<evidence type="ECO:0000256" key="1">
    <source>
        <dbReference type="ARBA" id="ARBA00006484"/>
    </source>
</evidence>
<name>A0ABW4F3K9_9PSEU</name>
<keyword evidence="2" id="KW-0732">Signal</keyword>
<dbReference type="SUPFAM" id="SSF51735">
    <property type="entry name" value="NAD(P)-binding Rossmann-fold domains"/>
    <property type="match status" value="1"/>
</dbReference>
<dbReference type="RefSeq" id="WP_344722349.1">
    <property type="nucleotide sequence ID" value="NZ_BAAAUS010000011.1"/>
</dbReference>
<organism evidence="4 5">
    <name type="scientific">Pseudonocardia yunnanensis</name>
    <dbReference type="NCBI Taxonomy" id="58107"/>
    <lineage>
        <taxon>Bacteria</taxon>
        <taxon>Bacillati</taxon>
        <taxon>Actinomycetota</taxon>
        <taxon>Actinomycetes</taxon>
        <taxon>Pseudonocardiales</taxon>
        <taxon>Pseudonocardiaceae</taxon>
        <taxon>Pseudonocardia</taxon>
    </lineage>
</organism>
<dbReference type="Proteomes" id="UP001597114">
    <property type="component" value="Unassembled WGS sequence"/>
</dbReference>
<evidence type="ECO:0000313" key="4">
    <source>
        <dbReference type="EMBL" id="MFD1521726.1"/>
    </source>
</evidence>
<dbReference type="EC" id="1.1.1.-" evidence="4"/>
<keyword evidence="4" id="KW-0560">Oxidoreductase</keyword>
<dbReference type="EMBL" id="JBHUCO010000038">
    <property type="protein sequence ID" value="MFD1521726.1"/>
    <property type="molecule type" value="Genomic_DNA"/>
</dbReference>
<evidence type="ECO:0000259" key="3">
    <source>
        <dbReference type="SMART" id="SM00822"/>
    </source>
</evidence>
<evidence type="ECO:0000313" key="5">
    <source>
        <dbReference type="Proteomes" id="UP001597114"/>
    </source>
</evidence>
<comment type="similarity">
    <text evidence="1">Belongs to the short-chain dehydrogenases/reductases (SDR) family.</text>
</comment>
<protein>
    <submittedName>
        <fullName evidence="4">SDR family NAD(P)-dependent oxidoreductase</fullName>
        <ecNumber evidence="4">1.1.1.-</ecNumber>
    </submittedName>
</protein>
<dbReference type="PANTHER" id="PTHR42760">
    <property type="entry name" value="SHORT-CHAIN DEHYDROGENASES/REDUCTASES FAMILY MEMBER"/>
    <property type="match status" value="1"/>
</dbReference>